<dbReference type="AlphaFoldDB" id="A0A2I0QQY6"/>
<dbReference type="EMBL" id="PJNH01000004">
    <property type="protein sequence ID" value="PKR76752.1"/>
    <property type="molecule type" value="Genomic_DNA"/>
</dbReference>
<dbReference type="OrthoDB" id="9980950at2"/>
<comment type="caution">
    <text evidence="2">The sequence shown here is derived from an EMBL/GenBank/DDBJ whole genome shotgun (WGS) entry which is preliminary data.</text>
</comment>
<reference evidence="2 3" key="1">
    <citation type="submission" date="2017-06" db="EMBL/GenBank/DDBJ databases">
        <title>the draft geome sequence of Illustriluteabacillus marina B3227.</title>
        <authorList>
            <person name="He R.-H."/>
            <person name="Du Z.-J."/>
        </authorList>
    </citation>
    <scope>NUCLEOTIDE SEQUENCE [LARGE SCALE GENOMIC DNA]</scope>
    <source>
        <strain evidence="2 3">B3227</strain>
    </source>
</reference>
<gene>
    <name evidence="2" type="ORF">CEY16_13105</name>
</gene>
<feature type="compositionally biased region" description="Polar residues" evidence="1">
    <location>
        <begin position="32"/>
        <end position="43"/>
    </location>
</feature>
<organism evidence="2 3">
    <name type="scientific">Halalkalibacillus sediminis</name>
    <dbReference type="NCBI Taxonomy" id="2018042"/>
    <lineage>
        <taxon>Bacteria</taxon>
        <taxon>Bacillati</taxon>
        <taxon>Bacillota</taxon>
        <taxon>Bacilli</taxon>
        <taxon>Bacillales</taxon>
        <taxon>Bacillaceae</taxon>
        <taxon>Halalkalibacillus</taxon>
    </lineage>
</organism>
<protein>
    <submittedName>
        <fullName evidence="2">Uncharacterized protein</fullName>
    </submittedName>
</protein>
<evidence type="ECO:0000313" key="3">
    <source>
        <dbReference type="Proteomes" id="UP000243524"/>
    </source>
</evidence>
<sequence>MTQENKNESKKKLSMQEIVQQQLERKKQSQQAGKNQQNAYNSNHRMESQHVKRASGTPRKMG</sequence>
<dbReference type="Proteomes" id="UP000243524">
    <property type="component" value="Unassembled WGS sequence"/>
</dbReference>
<name>A0A2I0QQY6_9BACI</name>
<evidence type="ECO:0000256" key="1">
    <source>
        <dbReference type="SAM" id="MobiDB-lite"/>
    </source>
</evidence>
<proteinExistence type="predicted"/>
<evidence type="ECO:0000313" key="2">
    <source>
        <dbReference type="EMBL" id="PKR76752.1"/>
    </source>
</evidence>
<dbReference type="RefSeq" id="WP_101332502.1">
    <property type="nucleotide sequence ID" value="NZ_PJNH01000004.1"/>
</dbReference>
<feature type="region of interest" description="Disordered" evidence="1">
    <location>
        <begin position="1"/>
        <end position="62"/>
    </location>
</feature>
<keyword evidence="3" id="KW-1185">Reference proteome</keyword>
<feature type="compositionally biased region" description="Basic and acidic residues" evidence="1">
    <location>
        <begin position="1"/>
        <end position="11"/>
    </location>
</feature>
<accession>A0A2I0QQY6</accession>